<dbReference type="Gene3D" id="3.90.1750.20">
    <property type="entry name" value="Putative Large Serine Recombinase, Chain B, Domain 2"/>
    <property type="match status" value="1"/>
</dbReference>
<dbReference type="SUPFAM" id="SSF53041">
    <property type="entry name" value="Resolvase-like"/>
    <property type="match status" value="1"/>
</dbReference>
<dbReference type="PANTHER" id="PTHR30461:SF23">
    <property type="entry name" value="DNA RECOMBINASE-RELATED"/>
    <property type="match status" value="1"/>
</dbReference>
<dbReference type="GO" id="GO:0003677">
    <property type="term" value="F:DNA binding"/>
    <property type="evidence" value="ECO:0007669"/>
    <property type="project" value="InterPro"/>
</dbReference>
<sequence>MKRAVIYARYSTDLQNDASVEDQIRICTALAERQGLSVVGEYHDRAKSGASMFGRPGLASMMQAAEHGAFEVVIAEAPDRLSRDIADLGSMHKMLTFRGIELHCVNGGKIDTMQVGLYGLVGQMQREEGAKKVRRGMVGVVQSGRSAGGRSYGYRPVPGKPGELEIVESEAEVIRRIFDYFAAGISPRTIAGKLNDEGVAPPRGTKWNASTINGNGARGYGILRNPLYAGTLVWNRVRMIKDPSTGMRVSRPNDEADFQRQEMPHLRIVSDEIYHAVQQRKEARGGKHAKTTAKGKRLLSGLLKCGKCGGGLSIVGADRSGPRVVCSTHKESGTCDNNARYYVEKIERKVIDTLRMQFADTDVIDAYVKEYEAEQKRATLERRKGRAAAEKGLQEAKDAISAVVLKLAKGLIEDDDAAAILPGLRAERERFKAELEAQEPEQRVIEIKPKAIEKFRESVTRIADILTRQDGEFHIDLMKHFRQVIAAVIVQPRRPGEEYQIEIKGYLSSLISPDLSAVIVVAGEGLEPPTRGL</sequence>
<dbReference type="AlphaFoldDB" id="A0A2U2DW97"/>
<keyword evidence="4" id="KW-1185">Reference proteome</keyword>
<feature type="domain" description="Resolvase/invertase-type recombinase catalytic" evidence="1">
    <location>
        <begin position="3"/>
        <end position="104"/>
    </location>
</feature>
<dbReference type="OrthoDB" id="9791494at2"/>
<proteinExistence type="predicted"/>
<comment type="caution">
    <text evidence="3">The sequence shown here is derived from an EMBL/GenBank/DDBJ whole genome shotgun (WGS) entry which is preliminary data.</text>
</comment>
<dbReference type="Gene3D" id="3.40.50.1390">
    <property type="entry name" value="Resolvase, N-terminal catalytic domain"/>
    <property type="match status" value="1"/>
</dbReference>
<dbReference type="GO" id="GO:0000150">
    <property type="term" value="F:DNA strand exchange activity"/>
    <property type="evidence" value="ECO:0007669"/>
    <property type="project" value="InterPro"/>
</dbReference>
<evidence type="ECO:0000313" key="4">
    <source>
        <dbReference type="Proteomes" id="UP000245252"/>
    </source>
</evidence>
<dbReference type="InterPro" id="IPR036162">
    <property type="entry name" value="Resolvase-like_N_sf"/>
</dbReference>
<dbReference type="SMART" id="SM00857">
    <property type="entry name" value="Resolvase"/>
    <property type="match status" value="1"/>
</dbReference>
<dbReference type="InterPro" id="IPR038109">
    <property type="entry name" value="DNA_bind_recomb_sf"/>
</dbReference>
<dbReference type="RefSeq" id="WP_109457693.1">
    <property type="nucleotide sequence ID" value="NZ_QFBC01000002.1"/>
</dbReference>
<name>A0A2U2DW97_9HYPH</name>
<dbReference type="Pfam" id="PF13408">
    <property type="entry name" value="Zn_ribbon_recom"/>
    <property type="match status" value="1"/>
</dbReference>
<dbReference type="Pfam" id="PF00239">
    <property type="entry name" value="Resolvase"/>
    <property type="match status" value="1"/>
</dbReference>
<organism evidence="3 4">
    <name type="scientific">Metarhizobium album</name>
    <dbReference type="NCBI Taxonomy" id="2182425"/>
    <lineage>
        <taxon>Bacteria</taxon>
        <taxon>Pseudomonadati</taxon>
        <taxon>Pseudomonadota</taxon>
        <taxon>Alphaproteobacteria</taxon>
        <taxon>Hyphomicrobiales</taxon>
        <taxon>Rhizobiaceae</taxon>
        <taxon>Metarhizobium</taxon>
    </lineage>
</organism>
<gene>
    <name evidence="3" type="ORF">DEM27_05885</name>
</gene>
<dbReference type="CDD" id="cd00338">
    <property type="entry name" value="Ser_Recombinase"/>
    <property type="match status" value="1"/>
</dbReference>
<protein>
    <submittedName>
        <fullName evidence="3">Recombinase family protein</fullName>
    </submittedName>
</protein>
<feature type="domain" description="Recombinase" evidence="2">
    <location>
        <begin position="151"/>
        <end position="287"/>
    </location>
</feature>
<dbReference type="PANTHER" id="PTHR30461">
    <property type="entry name" value="DNA-INVERTASE FROM LAMBDOID PROPHAGE"/>
    <property type="match status" value="1"/>
</dbReference>
<evidence type="ECO:0000259" key="2">
    <source>
        <dbReference type="PROSITE" id="PS51737"/>
    </source>
</evidence>
<evidence type="ECO:0000313" key="3">
    <source>
        <dbReference type="EMBL" id="PWE57587.1"/>
    </source>
</evidence>
<dbReference type="EMBL" id="QFBC01000002">
    <property type="protein sequence ID" value="PWE57587.1"/>
    <property type="molecule type" value="Genomic_DNA"/>
</dbReference>
<accession>A0A2U2DW97</accession>
<dbReference type="Pfam" id="PF07508">
    <property type="entry name" value="Recombinase"/>
    <property type="match status" value="1"/>
</dbReference>
<dbReference type="InterPro" id="IPR050639">
    <property type="entry name" value="SSR_resolvase"/>
</dbReference>
<dbReference type="InterPro" id="IPR025827">
    <property type="entry name" value="Zn_ribbon_recom_dom"/>
</dbReference>
<evidence type="ECO:0000259" key="1">
    <source>
        <dbReference type="PROSITE" id="PS51736"/>
    </source>
</evidence>
<dbReference type="PROSITE" id="PS51737">
    <property type="entry name" value="RECOMBINASE_DNA_BIND"/>
    <property type="match status" value="1"/>
</dbReference>
<dbReference type="PROSITE" id="PS51736">
    <property type="entry name" value="RECOMBINASES_3"/>
    <property type="match status" value="1"/>
</dbReference>
<reference evidence="3 4" key="1">
    <citation type="submission" date="2018-05" db="EMBL/GenBank/DDBJ databases">
        <title>The draft genome of strain NS-104.</title>
        <authorList>
            <person name="Hang P."/>
            <person name="Jiang J."/>
        </authorList>
    </citation>
    <scope>NUCLEOTIDE SEQUENCE [LARGE SCALE GENOMIC DNA]</scope>
    <source>
        <strain evidence="3 4">NS-104</strain>
    </source>
</reference>
<dbReference type="Proteomes" id="UP000245252">
    <property type="component" value="Unassembled WGS sequence"/>
</dbReference>
<dbReference type="InterPro" id="IPR006119">
    <property type="entry name" value="Resolv_N"/>
</dbReference>
<dbReference type="InterPro" id="IPR011109">
    <property type="entry name" value="DNA_bind_recombinase_dom"/>
</dbReference>